<feature type="transmembrane region" description="Helical" evidence="17">
    <location>
        <begin position="52"/>
        <end position="76"/>
    </location>
</feature>
<dbReference type="EMBL" id="MFEK01000016">
    <property type="protein sequence ID" value="OGE77868.1"/>
    <property type="molecule type" value="Genomic_DNA"/>
</dbReference>
<dbReference type="GO" id="GO:0006508">
    <property type="term" value="P:proteolysis"/>
    <property type="evidence" value="ECO:0007669"/>
    <property type="project" value="UniProtKB-KW"/>
</dbReference>
<evidence type="ECO:0000256" key="11">
    <source>
        <dbReference type="ARBA" id="ARBA00022984"/>
    </source>
</evidence>
<keyword evidence="11" id="KW-0573">Peptidoglycan synthesis</keyword>
<comment type="subcellular location">
    <subcellularLocation>
        <location evidence="1">Cell membrane</location>
    </subcellularLocation>
</comment>
<keyword evidence="12 17" id="KW-0472">Membrane</keyword>
<dbReference type="GO" id="GO:0071555">
    <property type="term" value="P:cell wall organization"/>
    <property type="evidence" value="ECO:0007669"/>
    <property type="project" value="UniProtKB-KW"/>
</dbReference>
<evidence type="ECO:0000256" key="10">
    <source>
        <dbReference type="ARBA" id="ARBA00022960"/>
    </source>
</evidence>
<dbReference type="InterPro" id="IPR023346">
    <property type="entry name" value="Lysozyme-like_dom_sf"/>
</dbReference>
<evidence type="ECO:0000256" key="15">
    <source>
        <dbReference type="ARBA" id="ARBA00034000"/>
    </source>
</evidence>
<dbReference type="InterPro" id="IPR036950">
    <property type="entry name" value="PBP_transglycosylase"/>
</dbReference>
<dbReference type="GO" id="GO:0030288">
    <property type="term" value="C:outer membrane-bounded periplasmic space"/>
    <property type="evidence" value="ECO:0007669"/>
    <property type="project" value="TreeGrafter"/>
</dbReference>
<feature type="domain" description="Glycosyl transferase family 51" evidence="19">
    <location>
        <begin position="100"/>
        <end position="276"/>
    </location>
</feature>
<dbReference type="NCBIfam" id="TIGR02074">
    <property type="entry name" value="PBP_1a_fam"/>
    <property type="match status" value="1"/>
</dbReference>
<dbReference type="GO" id="GO:0008658">
    <property type="term" value="F:penicillin binding"/>
    <property type="evidence" value="ECO:0007669"/>
    <property type="project" value="InterPro"/>
</dbReference>
<evidence type="ECO:0000256" key="4">
    <source>
        <dbReference type="ARBA" id="ARBA00022475"/>
    </source>
</evidence>
<comment type="caution">
    <text evidence="20">The sequence shown here is derived from an EMBL/GenBank/DDBJ whole genome shotgun (WGS) entry which is preliminary data.</text>
</comment>
<organism evidence="20 21">
    <name type="scientific">Candidatus Doudnabacteria bacterium RIFCSPHIGHO2_01_FULL_46_14</name>
    <dbReference type="NCBI Taxonomy" id="1817824"/>
    <lineage>
        <taxon>Bacteria</taxon>
        <taxon>Candidatus Doudnaibacteriota</taxon>
    </lineage>
</organism>
<dbReference type="InterPro" id="IPR012338">
    <property type="entry name" value="Beta-lactam/transpept-like"/>
</dbReference>
<dbReference type="AlphaFoldDB" id="A0A1F5NJR8"/>
<feature type="domain" description="Penicillin-binding protein transpeptidase" evidence="18">
    <location>
        <begin position="366"/>
        <end position="646"/>
    </location>
</feature>
<keyword evidence="14" id="KW-0961">Cell wall biogenesis/degradation</keyword>
<dbReference type="Gene3D" id="3.40.710.10">
    <property type="entry name" value="DD-peptidase/beta-lactamase superfamily"/>
    <property type="match status" value="1"/>
</dbReference>
<reference evidence="20 21" key="1">
    <citation type="journal article" date="2016" name="Nat. Commun.">
        <title>Thousands of microbial genomes shed light on interconnected biogeochemical processes in an aquifer system.</title>
        <authorList>
            <person name="Anantharaman K."/>
            <person name="Brown C.T."/>
            <person name="Hug L.A."/>
            <person name="Sharon I."/>
            <person name="Castelle C.J."/>
            <person name="Probst A.J."/>
            <person name="Thomas B.C."/>
            <person name="Singh A."/>
            <person name="Wilkins M.J."/>
            <person name="Karaoz U."/>
            <person name="Brodie E.L."/>
            <person name="Williams K.H."/>
            <person name="Hubbard S.S."/>
            <person name="Banfield J.F."/>
        </authorList>
    </citation>
    <scope>NUCLEOTIDE SEQUENCE [LARGE SCALE GENOMIC DNA]</scope>
</reference>
<evidence type="ECO:0000256" key="1">
    <source>
        <dbReference type="ARBA" id="ARBA00004236"/>
    </source>
</evidence>
<evidence type="ECO:0000256" key="3">
    <source>
        <dbReference type="ARBA" id="ARBA00007739"/>
    </source>
</evidence>
<keyword evidence="10" id="KW-0133">Cell shape</keyword>
<dbReference type="PANTHER" id="PTHR32282">
    <property type="entry name" value="BINDING PROTEIN TRANSPEPTIDASE, PUTATIVE-RELATED"/>
    <property type="match status" value="1"/>
</dbReference>
<comment type="similarity">
    <text evidence="3">In the N-terminal section; belongs to the glycosyltransferase 51 family.</text>
</comment>
<evidence type="ECO:0000256" key="8">
    <source>
        <dbReference type="ARBA" id="ARBA00022679"/>
    </source>
</evidence>
<keyword evidence="17" id="KW-0812">Transmembrane</keyword>
<gene>
    <name evidence="20" type="ORF">A2751_02380</name>
</gene>
<comment type="similarity">
    <text evidence="2">In the C-terminal section; belongs to the transpeptidase family.</text>
</comment>
<dbReference type="GO" id="GO:0009252">
    <property type="term" value="P:peptidoglycan biosynthetic process"/>
    <property type="evidence" value="ECO:0007669"/>
    <property type="project" value="UniProtKB-KW"/>
</dbReference>
<dbReference type="Gene3D" id="1.10.3810.10">
    <property type="entry name" value="Biosynthetic peptidoglycan transglycosylase-like"/>
    <property type="match status" value="1"/>
</dbReference>
<protein>
    <submittedName>
        <fullName evidence="20">Uncharacterized protein</fullName>
    </submittedName>
</protein>
<name>A0A1F5NJR8_9BACT</name>
<keyword evidence="13" id="KW-0511">Multifunctional enzyme</keyword>
<keyword evidence="5" id="KW-0121">Carboxypeptidase</keyword>
<dbReference type="GO" id="GO:0009002">
    <property type="term" value="F:serine-type D-Ala-D-Ala carboxypeptidase activity"/>
    <property type="evidence" value="ECO:0007669"/>
    <property type="project" value="UniProtKB-EC"/>
</dbReference>
<dbReference type="GO" id="GO:0008955">
    <property type="term" value="F:peptidoglycan glycosyltransferase activity"/>
    <property type="evidence" value="ECO:0007669"/>
    <property type="project" value="UniProtKB-EC"/>
</dbReference>
<evidence type="ECO:0000313" key="20">
    <source>
        <dbReference type="EMBL" id="OGE77868.1"/>
    </source>
</evidence>
<evidence type="ECO:0000256" key="17">
    <source>
        <dbReference type="SAM" id="Phobius"/>
    </source>
</evidence>
<dbReference type="InterPro" id="IPR001264">
    <property type="entry name" value="Glyco_trans_51"/>
</dbReference>
<dbReference type="GO" id="GO:0005886">
    <property type="term" value="C:plasma membrane"/>
    <property type="evidence" value="ECO:0007669"/>
    <property type="project" value="UniProtKB-SubCell"/>
</dbReference>
<proteinExistence type="inferred from homology"/>
<dbReference type="STRING" id="1817824.A2751_02380"/>
<dbReference type="Proteomes" id="UP000176864">
    <property type="component" value="Unassembled WGS sequence"/>
</dbReference>
<evidence type="ECO:0000256" key="16">
    <source>
        <dbReference type="ARBA" id="ARBA00049902"/>
    </source>
</evidence>
<keyword evidence="17" id="KW-1133">Transmembrane helix</keyword>
<sequence>MSNHFRGWKKSSTAPFLHGPERKVSSWLRKIFAFVGSSLKKFWKVKGIFKKLVIAGIFAGIVGFIFFGLAFAYYAFNLPDPNNLIVREVPESTKILDRNGKLLYELYDEEKRTLVKLEEIPQYVKDATVAIEDKNFYNHKGISLTGIIRAILVNILRGSKSQGGSTITQQFVRNSVLTLEKSWSRKIKEIALSIQIERRYSKNEILQLYLNEIPYGSNAYGVEAAAQTFFGKSVKDISLIEAAYLAAMPQAPSRYSPFGPNREALDGRARTVLAAMADQGYITKQQKDSALKEKVEFHSLGKGILAPHFVLYVQDLLAKTYGDISLRRDGLKVTTTLDLDLQTAGEKIVAEQVAASEKKYNATNAALVAIDPKNGQILAMVGSKDYFNKEHDGAVNVALRARQPGSSFKPYVYATAFKKGMNPATMLMDVTTNFGEFGGKSYTPGNYDGKNYGPVSVRRALQGSLNIPAVKTLILTGIEDSIETAESFGITTLKDRSRFGPALVLGGAEVKLLEHAAAYGVFAAGGIKHDTAAILKIEDKSGKILEEYKDSRGQEALDPQIAYQITNVLSDNPSRVYIFGQNNHLQLPGRPVAAKTGTTQEYRDAWTMGYTPSLVAGVWMGNNDNTPMAGGASGSLVAAAIWQEFMKKALEGKPVEDFARPEGITEIAVDSLSGKLPTAFTTETKTEIFASFNIPQEYDDAHISATVNGSTQIYTVLHSERPEDPAWEDPVILWALANGYNYPPDGSFEERPQASQIEINLKTADKISAMPWTVWAEIKSEEAIREVRFLLNSRFLGIDSEAPYELTSAENHVDGTHQLTTEVTTAGGRTAQKSKNLVFSTGKNLIMIEPQNNQELKLPANLAVETSLNVDPSSVEFVRRSANGKEIRIPGSVSNRKIAGIFQYTLNWAMSDKPNPGSYIIYAKISGNKSNEVTVKIQ</sequence>
<accession>A0A1F5NJR8</accession>
<dbReference type="Pfam" id="PF00905">
    <property type="entry name" value="Transpeptidase"/>
    <property type="match status" value="1"/>
</dbReference>
<evidence type="ECO:0000256" key="14">
    <source>
        <dbReference type="ARBA" id="ARBA00023316"/>
    </source>
</evidence>
<evidence type="ECO:0000256" key="13">
    <source>
        <dbReference type="ARBA" id="ARBA00023268"/>
    </source>
</evidence>
<dbReference type="InterPro" id="IPR050396">
    <property type="entry name" value="Glycosyltr_51/Transpeptidase"/>
</dbReference>
<dbReference type="GO" id="GO:0008360">
    <property type="term" value="P:regulation of cell shape"/>
    <property type="evidence" value="ECO:0007669"/>
    <property type="project" value="UniProtKB-KW"/>
</dbReference>
<evidence type="ECO:0000259" key="18">
    <source>
        <dbReference type="Pfam" id="PF00905"/>
    </source>
</evidence>
<dbReference type="Pfam" id="PF00912">
    <property type="entry name" value="Transgly"/>
    <property type="match status" value="1"/>
</dbReference>
<evidence type="ECO:0000259" key="19">
    <source>
        <dbReference type="Pfam" id="PF00912"/>
    </source>
</evidence>
<keyword evidence="4" id="KW-1003">Cell membrane</keyword>
<evidence type="ECO:0000256" key="7">
    <source>
        <dbReference type="ARBA" id="ARBA00022676"/>
    </source>
</evidence>
<evidence type="ECO:0000256" key="6">
    <source>
        <dbReference type="ARBA" id="ARBA00022670"/>
    </source>
</evidence>
<comment type="catalytic activity">
    <reaction evidence="15">
        <text>Preferential cleavage: (Ac)2-L-Lys-D-Ala-|-D-Ala. Also transpeptidation of peptidyl-alanyl moieties that are N-acyl substituents of D-alanine.</text>
        <dbReference type="EC" id="3.4.16.4"/>
    </reaction>
</comment>
<dbReference type="InterPro" id="IPR001460">
    <property type="entry name" value="PCN-bd_Tpept"/>
</dbReference>
<evidence type="ECO:0000256" key="9">
    <source>
        <dbReference type="ARBA" id="ARBA00022801"/>
    </source>
</evidence>
<keyword evidence="9" id="KW-0378">Hydrolase</keyword>
<dbReference type="SUPFAM" id="SSF56601">
    <property type="entry name" value="beta-lactamase/transpeptidase-like"/>
    <property type="match status" value="1"/>
</dbReference>
<evidence type="ECO:0000313" key="21">
    <source>
        <dbReference type="Proteomes" id="UP000176864"/>
    </source>
</evidence>
<keyword evidence="6" id="KW-0645">Protease</keyword>
<dbReference type="Gene3D" id="2.60.40.10">
    <property type="entry name" value="Immunoglobulins"/>
    <property type="match status" value="1"/>
</dbReference>
<evidence type="ECO:0000256" key="5">
    <source>
        <dbReference type="ARBA" id="ARBA00022645"/>
    </source>
</evidence>
<keyword evidence="7" id="KW-0328">Glycosyltransferase</keyword>
<dbReference type="InterPro" id="IPR013783">
    <property type="entry name" value="Ig-like_fold"/>
</dbReference>
<comment type="catalytic activity">
    <reaction evidence="16">
        <text>[GlcNAc-(1-&gt;4)-Mur2Ac(oyl-L-Ala-gamma-D-Glu-L-Lys-D-Ala-D-Ala)](n)-di-trans,octa-cis-undecaprenyl diphosphate + beta-D-GlcNAc-(1-&gt;4)-Mur2Ac(oyl-L-Ala-gamma-D-Glu-L-Lys-D-Ala-D-Ala)-di-trans,octa-cis-undecaprenyl diphosphate = [GlcNAc-(1-&gt;4)-Mur2Ac(oyl-L-Ala-gamma-D-Glu-L-Lys-D-Ala-D-Ala)](n+1)-di-trans,octa-cis-undecaprenyl diphosphate + di-trans,octa-cis-undecaprenyl diphosphate + H(+)</text>
        <dbReference type="Rhea" id="RHEA:23708"/>
        <dbReference type="Rhea" id="RHEA-COMP:9602"/>
        <dbReference type="Rhea" id="RHEA-COMP:9603"/>
        <dbReference type="ChEBI" id="CHEBI:15378"/>
        <dbReference type="ChEBI" id="CHEBI:58405"/>
        <dbReference type="ChEBI" id="CHEBI:60033"/>
        <dbReference type="ChEBI" id="CHEBI:78435"/>
        <dbReference type="EC" id="2.4.99.28"/>
    </reaction>
</comment>
<evidence type="ECO:0000256" key="12">
    <source>
        <dbReference type="ARBA" id="ARBA00023136"/>
    </source>
</evidence>
<evidence type="ECO:0000256" key="2">
    <source>
        <dbReference type="ARBA" id="ARBA00007090"/>
    </source>
</evidence>
<dbReference type="PANTHER" id="PTHR32282:SF11">
    <property type="entry name" value="PENICILLIN-BINDING PROTEIN 1B"/>
    <property type="match status" value="1"/>
</dbReference>
<keyword evidence="8" id="KW-0808">Transferase</keyword>
<dbReference type="SUPFAM" id="SSF53955">
    <property type="entry name" value="Lysozyme-like"/>
    <property type="match status" value="1"/>
</dbReference>
<dbReference type="FunFam" id="1.10.3810.10:FF:000001">
    <property type="entry name" value="Penicillin-binding protein 1A"/>
    <property type="match status" value="1"/>
</dbReference>